<dbReference type="InterPro" id="IPR017871">
    <property type="entry name" value="ABC_transporter-like_CS"/>
</dbReference>
<accession>A0A4R6VK31</accession>
<reference evidence="7 8" key="1">
    <citation type="submission" date="2019-03" db="EMBL/GenBank/DDBJ databases">
        <title>Genomic Encyclopedia of Type Strains, Phase III (KMG-III): the genomes of soil and plant-associated and newly described type strains.</title>
        <authorList>
            <person name="Whitman W."/>
        </authorList>
    </citation>
    <scope>NUCLEOTIDE SEQUENCE [LARGE SCALE GENOMIC DNA]</scope>
    <source>
        <strain evidence="7 8">CGMCC 1.7002</strain>
    </source>
</reference>
<keyword evidence="3" id="KW-0813">Transport</keyword>
<dbReference type="PROSITE" id="PS50893">
    <property type="entry name" value="ABC_TRANSPORTER_2"/>
    <property type="match status" value="1"/>
</dbReference>
<evidence type="ECO:0000256" key="4">
    <source>
        <dbReference type="ARBA" id="ARBA00022741"/>
    </source>
</evidence>
<evidence type="ECO:0000259" key="6">
    <source>
        <dbReference type="PROSITE" id="PS50893"/>
    </source>
</evidence>
<keyword evidence="4" id="KW-0547">Nucleotide-binding</keyword>
<evidence type="ECO:0000313" key="8">
    <source>
        <dbReference type="Proteomes" id="UP000295391"/>
    </source>
</evidence>
<dbReference type="SUPFAM" id="SSF52540">
    <property type="entry name" value="P-loop containing nucleoside triphosphate hydrolases"/>
    <property type="match status" value="1"/>
</dbReference>
<gene>
    <name evidence="7" type="ORF">ATL17_3143</name>
</gene>
<evidence type="ECO:0000256" key="3">
    <source>
        <dbReference type="ARBA" id="ARBA00022448"/>
    </source>
</evidence>
<evidence type="ECO:0000313" key="7">
    <source>
        <dbReference type="EMBL" id="TDQ62039.1"/>
    </source>
</evidence>
<dbReference type="EMBL" id="SNYR01000003">
    <property type="protein sequence ID" value="TDQ62039.1"/>
    <property type="molecule type" value="Genomic_DNA"/>
</dbReference>
<organism evidence="7 8">
    <name type="scientific">Maritalea mobilis</name>
    <dbReference type="NCBI Taxonomy" id="483324"/>
    <lineage>
        <taxon>Bacteria</taxon>
        <taxon>Pseudomonadati</taxon>
        <taxon>Pseudomonadota</taxon>
        <taxon>Alphaproteobacteria</taxon>
        <taxon>Hyphomicrobiales</taxon>
        <taxon>Devosiaceae</taxon>
        <taxon>Maritalea</taxon>
    </lineage>
</organism>
<evidence type="ECO:0000256" key="5">
    <source>
        <dbReference type="ARBA" id="ARBA00022840"/>
    </source>
</evidence>
<evidence type="ECO:0000256" key="1">
    <source>
        <dbReference type="ARBA" id="ARBA00004417"/>
    </source>
</evidence>
<dbReference type="GO" id="GO:0005886">
    <property type="term" value="C:plasma membrane"/>
    <property type="evidence" value="ECO:0007669"/>
    <property type="project" value="UniProtKB-SubCell"/>
</dbReference>
<dbReference type="AlphaFoldDB" id="A0A4R6VK31"/>
<dbReference type="Pfam" id="PF00005">
    <property type="entry name" value="ABC_tran"/>
    <property type="match status" value="1"/>
</dbReference>
<dbReference type="RefSeq" id="WP_133573711.1">
    <property type="nucleotide sequence ID" value="NZ_SNYR01000003.1"/>
</dbReference>
<keyword evidence="8" id="KW-1185">Reference proteome</keyword>
<protein>
    <submittedName>
        <fullName evidence="7">ABC transporter family protein</fullName>
    </submittedName>
</protein>
<dbReference type="InterPro" id="IPR003593">
    <property type="entry name" value="AAA+_ATPase"/>
</dbReference>
<dbReference type="Gene3D" id="3.40.50.300">
    <property type="entry name" value="P-loop containing nucleotide triphosphate hydrolases"/>
    <property type="match status" value="1"/>
</dbReference>
<dbReference type="SMART" id="SM00382">
    <property type="entry name" value="AAA"/>
    <property type="match status" value="1"/>
</dbReference>
<comment type="similarity">
    <text evidence="2">Belongs to the ABC transporter superfamily.</text>
</comment>
<name>A0A4R6VK31_9HYPH</name>
<dbReference type="Proteomes" id="UP000295391">
    <property type="component" value="Unassembled WGS sequence"/>
</dbReference>
<sequence>MSNVAKPLLSVENLTVEYGPKNNGFKALDKVSVEIAEHECMGIVGESGSGKSTLGRAILGLAPIAEGKILFDGQDITNLKGKPRRDLAKSIQVVFQDPYGSLNPGMTIGDILAEPLTVAGETRQSARQQVADLIDKVHLPANSINRFPNEFSGGQRQRIAIARALVRKPRLIICDEPTSALDLRTQAAVIDLFIELQRETGVAYMFISHDLGVVRRICHNVGVMKRGQLVEHGDADKVTRTPDHPYSRKLLLASPIANPAEQKKRRADWLEMRGLDNAGAM</sequence>
<evidence type="ECO:0000256" key="2">
    <source>
        <dbReference type="ARBA" id="ARBA00005417"/>
    </source>
</evidence>
<dbReference type="PANTHER" id="PTHR43776">
    <property type="entry name" value="TRANSPORT ATP-BINDING PROTEIN"/>
    <property type="match status" value="1"/>
</dbReference>
<feature type="domain" description="ABC transporter" evidence="6">
    <location>
        <begin position="9"/>
        <end position="251"/>
    </location>
</feature>
<keyword evidence="5" id="KW-0067">ATP-binding</keyword>
<dbReference type="CDD" id="cd03257">
    <property type="entry name" value="ABC_NikE_OppD_transporters"/>
    <property type="match status" value="1"/>
</dbReference>
<dbReference type="GO" id="GO:0055085">
    <property type="term" value="P:transmembrane transport"/>
    <property type="evidence" value="ECO:0007669"/>
    <property type="project" value="UniProtKB-ARBA"/>
</dbReference>
<proteinExistence type="inferred from homology"/>
<dbReference type="InterPro" id="IPR027417">
    <property type="entry name" value="P-loop_NTPase"/>
</dbReference>
<dbReference type="GO" id="GO:0016887">
    <property type="term" value="F:ATP hydrolysis activity"/>
    <property type="evidence" value="ECO:0007669"/>
    <property type="project" value="InterPro"/>
</dbReference>
<dbReference type="InterPro" id="IPR003439">
    <property type="entry name" value="ABC_transporter-like_ATP-bd"/>
</dbReference>
<comment type="subcellular location">
    <subcellularLocation>
        <location evidence="1">Cell inner membrane</location>
        <topology evidence="1">Peripheral membrane protein</topology>
    </subcellularLocation>
</comment>
<dbReference type="InterPro" id="IPR050319">
    <property type="entry name" value="ABC_transp_ATP-bind"/>
</dbReference>
<dbReference type="PROSITE" id="PS00211">
    <property type="entry name" value="ABC_TRANSPORTER_1"/>
    <property type="match status" value="1"/>
</dbReference>
<dbReference type="FunFam" id="3.40.50.300:FF:000016">
    <property type="entry name" value="Oligopeptide ABC transporter ATP-binding component"/>
    <property type="match status" value="1"/>
</dbReference>
<dbReference type="OrthoDB" id="9815712at2"/>
<dbReference type="GO" id="GO:0005524">
    <property type="term" value="F:ATP binding"/>
    <property type="evidence" value="ECO:0007669"/>
    <property type="project" value="UniProtKB-KW"/>
</dbReference>
<comment type="caution">
    <text evidence="7">The sequence shown here is derived from an EMBL/GenBank/DDBJ whole genome shotgun (WGS) entry which is preliminary data.</text>
</comment>